<dbReference type="EMBL" id="HBEC01016846">
    <property type="protein sequence ID" value="CAD8287842.1"/>
    <property type="molecule type" value="Transcribed_RNA"/>
</dbReference>
<proteinExistence type="predicted"/>
<name>A0A7R9V814_9CHLO</name>
<protein>
    <submittedName>
        <fullName evidence="1">Uncharacterized protein</fullName>
    </submittedName>
</protein>
<evidence type="ECO:0000313" key="1">
    <source>
        <dbReference type="EMBL" id="CAD8287842.1"/>
    </source>
</evidence>
<gene>
    <name evidence="1" type="ORF">CEUR00632_LOCUS7881</name>
</gene>
<sequence>MAAAVQGAAAALPSSQLILASFGYLRMRQTSHPQAVLPTSDAMPSEVLLSHAVQPLWARHDGVWGGLQPTRTCVLPWRTIALSGAGRPSSLKLCIKPGLMSGVSKSGGSQGVCSL</sequence>
<reference evidence="1" key="1">
    <citation type="submission" date="2021-01" db="EMBL/GenBank/DDBJ databases">
        <authorList>
            <person name="Corre E."/>
            <person name="Pelletier E."/>
            <person name="Niang G."/>
            <person name="Scheremetjew M."/>
            <person name="Finn R."/>
            <person name="Kale V."/>
            <person name="Holt S."/>
            <person name="Cochrane G."/>
            <person name="Meng A."/>
            <person name="Brown T."/>
            <person name="Cohen L."/>
        </authorList>
    </citation>
    <scope>NUCLEOTIDE SEQUENCE</scope>
    <source>
        <strain evidence="1">CCMP219</strain>
    </source>
</reference>
<organism evidence="1">
    <name type="scientific">Chlamydomonas euryale</name>
    <dbReference type="NCBI Taxonomy" id="1486919"/>
    <lineage>
        <taxon>Eukaryota</taxon>
        <taxon>Viridiplantae</taxon>
        <taxon>Chlorophyta</taxon>
        <taxon>core chlorophytes</taxon>
        <taxon>Chlorophyceae</taxon>
        <taxon>CS clade</taxon>
        <taxon>Chlamydomonadales</taxon>
        <taxon>Chlamydomonadaceae</taxon>
        <taxon>Chlamydomonas</taxon>
    </lineage>
</organism>
<accession>A0A7R9V814</accession>
<dbReference type="AlphaFoldDB" id="A0A7R9V814"/>